<keyword evidence="3" id="KW-1185">Reference proteome</keyword>
<comment type="caution">
    <text evidence="2">The sequence shown here is derived from an EMBL/GenBank/DDBJ whole genome shotgun (WGS) entry which is preliminary data.</text>
</comment>
<reference evidence="2 3" key="1">
    <citation type="submission" date="2013-07" db="EMBL/GenBank/DDBJ databases">
        <authorList>
            <person name="Stoco P.H."/>
            <person name="Wagner G."/>
            <person name="Gerber A."/>
            <person name="Zaha A."/>
            <person name="Thompson C."/>
            <person name="Bartholomeu D.C."/>
            <person name="Luckemeyer D.D."/>
            <person name="Bahia D."/>
            <person name="Loreto E."/>
            <person name="Prestes E.B."/>
            <person name="Lima F.M."/>
            <person name="Rodrigues-Luiz G."/>
            <person name="Vallejo G.A."/>
            <person name="Filho J.F."/>
            <person name="Monteiro K.M."/>
            <person name="Tyler K.M."/>
            <person name="de Almeida L.G."/>
            <person name="Ortiz M.F."/>
            <person name="Siervo M.A."/>
            <person name="de Moraes M.H."/>
            <person name="Cunha O.L."/>
            <person name="Mendonca-Neto R."/>
            <person name="Silva R."/>
            <person name="Teixeira S.M."/>
            <person name="Murta S.M."/>
            <person name="Sincero T.C."/>
            <person name="Mendes T.A."/>
            <person name="Urmenyi T.P."/>
            <person name="Silva V.G."/>
            <person name="da Rocha W.D."/>
            <person name="Andersson B."/>
            <person name="Romanha A.J."/>
            <person name="Steindel M."/>
            <person name="de Vasconcelos A.T."/>
            <person name="Grisard E.C."/>
        </authorList>
    </citation>
    <scope>NUCLEOTIDE SEQUENCE [LARGE SCALE GENOMIC DNA]</scope>
    <source>
        <strain evidence="2 3">SC58</strain>
    </source>
</reference>
<feature type="signal peptide" evidence="1">
    <location>
        <begin position="1"/>
        <end position="22"/>
    </location>
</feature>
<proteinExistence type="predicted"/>
<dbReference type="Proteomes" id="UP000031737">
    <property type="component" value="Unassembled WGS sequence"/>
</dbReference>
<dbReference type="AlphaFoldDB" id="A0A061IUI3"/>
<evidence type="ECO:0000313" key="2">
    <source>
        <dbReference type="EMBL" id="ESL06309.1"/>
    </source>
</evidence>
<dbReference type="EMBL" id="AUPL01006019">
    <property type="protein sequence ID" value="ESL06309.1"/>
    <property type="molecule type" value="Genomic_DNA"/>
</dbReference>
<dbReference type="OrthoDB" id="272613at2759"/>
<name>A0A061IUI3_TRYRA</name>
<organism evidence="2 3">
    <name type="scientific">Trypanosoma rangeli SC58</name>
    <dbReference type="NCBI Taxonomy" id="429131"/>
    <lineage>
        <taxon>Eukaryota</taxon>
        <taxon>Discoba</taxon>
        <taxon>Euglenozoa</taxon>
        <taxon>Kinetoplastea</taxon>
        <taxon>Metakinetoplastina</taxon>
        <taxon>Trypanosomatida</taxon>
        <taxon>Trypanosomatidae</taxon>
        <taxon>Trypanosoma</taxon>
        <taxon>Herpetosoma</taxon>
    </lineage>
</organism>
<sequence>MYCVFLLAHFLFLFVDDEFAYACARRHSSRGRGRGERRAMQCVRSMADCVSGPCSAVIKFQKQFVDDVIVNMRKQREELSRHSHELQNRRVWLHLDYLEEEYLCCVCGKPGEQRDTDDAVSDEFSIVHMPSKERIERALVVSGQLNQNREAGGDGGFRALGPRTDALLGVLFAPAEQNTSSMVAKVQHCILNQEAARQQKRRWAHRDKGLMKIEEPDIDMFQQFFRRPVHGYLCLDCHTSARRRLDTLINQIQTILFKGKTPFLRRGCGTAQAQWQGTTASRSWPALAAFGPRPGMVREAHNDATLSDAAITHLRANFRCAVCKRRQASFFVRQSATFLCQFCCSRDRFYRDNATCINDEPMPKETAHLLECLTLCQAKVGEGKEHDAWASGSERRGVGLFREHNTLDLFAAQLPPHAAISVKPALPHASASLDRRSVAGNMSVSLFGGKKFLLNLPESEVFRES</sequence>
<gene>
    <name evidence="2" type="ORF">TRSC58_06019</name>
</gene>
<protein>
    <submittedName>
        <fullName evidence="2">Uncharacterized protein</fullName>
    </submittedName>
</protein>
<accession>A0A061IUI3</accession>
<keyword evidence="1" id="KW-0732">Signal</keyword>
<evidence type="ECO:0000256" key="1">
    <source>
        <dbReference type="SAM" id="SignalP"/>
    </source>
</evidence>
<feature type="chain" id="PRO_5001604880" evidence="1">
    <location>
        <begin position="23"/>
        <end position="465"/>
    </location>
</feature>
<dbReference type="VEuPathDB" id="TriTrypDB:TRSC58_06019"/>
<evidence type="ECO:0000313" key="3">
    <source>
        <dbReference type="Proteomes" id="UP000031737"/>
    </source>
</evidence>